<feature type="region of interest" description="Disordered" evidence="1">
    <location>
        <begin position="74"/>
        <end position="107"/>
    </location>
</feature>
<feature type="compositionally biased region" description="Basic residues" evidence="1">
    <location>
        <begin position="77"/>
        <end position="86"/>
    </location>
</feature>
<dbReference type="Proteomes" id="UP000054558">
    <property type="component" value="Unassembled WGS sequence"/>
</dbReference>
<keyword evidence="3" id="KW-1185">Reference proteome</keyword>
<evidence type="ECO:0000256" key="1">
    <source>
        <dbReference type="SAM" id="MobiDB-lite"/>
    </source>
</evidence>
<sequence>MRQQLAAQTDDIDQARLQHAVTRADTLFAQHVALDGTKAVERHRLAARKTGLQHRYVTTKQHGVYKAIRETPDIRLSKPRRQRRSGQHTVPVNNPHRRPVNRVPKPAPAPAPVVHNANWRKQHRTDTPRPPGFGGNRRVHFAPAARRLHQGPAYHNPFVFTRLDNNNLAYKGHYQLAPYRPPQLFPKYAPHPQPYQPHHQKHYKGLPWKTKTYNYYEPLLQG</sequence>
<dbReference type="AlphaFoldDB" id="A0A1Y1IGT8"/>
<reference evidence="2 3" key="1">
    <citation type="journal article" date="2014" name="Nat. Commun.">
        <title>Klebsormidium flaccidum genome reveals primary factors for plant terrestrial adaptation.</title>
        <authorList>
            <person name="Hori K."/>
            <person name="Maruyama F."/>
            <person name="Fujisawa T."/>
            <person name="Togashi T."/>
            <person name="Yamamoto N."/>
            <person name="Seo M."/>
            <person name="Sato S."/>
            <person name="Yamada T."/>
            <person name="Mori H."/>
            <person name="Tajima N."/>
            <person name="Moriyama T."/>
            <person name="Ikeuchi M."/>
            <person name="Watanabe M."/>
            <person name="Wada H."/>
            <person name="Kobayashi K."/>
            <person name="Saito M."/>
            <person name="Masuda T."/>
            <person name="Sasaki-Sekimoto Y."/>
            <person name="Mashiguchi K."/>
            <person name="Awai K."/>
            <person name="Shimojima M."/>
            <person name="Masuda S."/>
            <person name="Iwai M."/>
            <person name="Nobusawa T."/>
            <person name="Narise T."/>
            <person name="Kondo S."/>
            <person name="Saito H."/>
            <person name="Sato R."/>
            <person name="Murakawa M."/>
            <person name="Ihara Y."/>
            <person name="Oshima-Yamada Y."/>
            <person name="Ohtaka K."/>
            <person name="Satoh M."/>
            <person name="Sonobe K."/>
            <person name="Ishii M."/>
            <person name="Ohtani R."/>
            <person name="Kanamori-Sato M."/>
            <person name="Honoki R."/>
            <person name="Miyazaki D."/>
            <person name="Mochizuki H."/>
            <person name="Umetsu J."/>
            <person name="Higashi K."/>
            <person name="Shibata D."/>
            <person name="Kamiya Y."/>
            <person name="Sato N."/>
            <person name="Nakamura Y."/>
            <person name="Tabata S."/>
            <person name="Ida S."/>
            <person name="Kurokawa K."/>
            <person name="Ohta H."/>
        </authorList>
    </citation>
    <scope>NUCLEOTIDE SEQUENCE [LARGE SCALE GENOMIC DNA]</scope>
    <source>
        <strain evidence="2 3">NIES-2285</strain>
    </source>
</reference>
<name>A0A1Y1IGT8_KLENI</name>
<accession>A0A1Y1IGT8</accession>
<dbReference type="EMBL" id="DF237518">
    <property type="protein sequence ID" value="GAQ89853.1"/>
    <property type="molecule type" value="Genomic_DNA"/>
</dbReference>
<evidence type="ECO:0000313" key="3">
    <source>
        <dbReference type="Proteomes" id="UP000054558"/>
    </source>
</evidence>
<organism evidence="2 3">
    <name type="scientific">Klebsormidium nitens</name>
    <name type="common">Green alga</name>
    <name type="synonym">Ulothrix nitens</name>
    <dbReference type="NCBI Taxonomy" id="105231"/>
    <lineage>
        <taxon>Eukaryota</taxon>
        <taxon>Viridiplantae</taxon>
        <taxon>Streptophyta</taxon>
        <taxon>Klebsormidiophyceae</taxon>
        <taxon>Klebsormidiales</taxon>
        <taxon>Klebsormidiaceae</taxon>
        <taxon>Klebsormidium</taxon>
    </lineage>
</organism>
<proteinExistence type="predicted"/>
<gene>
    <name evidence="2" type="ORF">KFL_005690070</name>
</gene>
<protein>
    <submittedName>
        <fullName evidence="2">Uncharacterized protein</fullName>
    </submittedName>
</protein>
<evidence type="ECO:0000313" key="2">
    <source>
        <dbReference type="EMBL" id="GAQ89853.1"/>
    </source>
</evidence>